<comment type="caution">
    <text evidence="1">The sequence shown here is derived from an EMBL/GenBank/DDBJ whole genome shotgun (WGS) entry which is preliminary data.</text>
</comment>
<organism evidence="1 2">
    <name type="scientific">Nocardia transvalensis</name>
    <dbReference type="NCBI Taxonomy" id="37333"/>
    <lineage>
        <taxon>Bacteria</taxon>
        <taxon>Bacillati</taxon>
        <taxon>Actinomycetota</taxon>
        <taxon>Actinomycetes</taxon>
        <taxon>Mycobacteriales</taxon>
        <taxon>Nocardiaceae</taxon>
        <taxon>Nocardia</taxon>
    </lineage>
</organism>
<sequence>MTKVVDTNVPLVTKCRDGHPTELVDECEKILERIIENGIPVVTDDAGEMVEEYFHKLNRSGQPTLGDAFAKYVFDNRYRWDEAMRPDIEPDTSTENSYAVLGGDDAEIDPSDRKFVATAKVALAPVVQASDTKWLNWGEVLGRHGVTVEYAHEPSIRAAYRAKFGYEAP</sequence>
<dbReference type="AlphaFoldDB" id="A0A7W9UI04"/>
<evidence type="ECO:0000313" key="1">
    <source>
        <dbReference type="EMBL" id="MBB5913924.1"/>
    </source>
</evidence>
<dbReference type="RefSeq" id="WP_157185312.1">
    <property type="nucleotide sequence ID" value="NZ_JACHIT010000001.1"/>
</dbReference>
<reference evidence="1 2" key="1">
    <citation type="submission" date="2020-08" db="EMBL/GenBank/DDBJ databases">
        <title>Sequencing the genomes of 1000 actinobacteria strains.</title>
        <authorList>
            <person name="Klenk H.-P."/>
        </authorList>
    </citation>
    <scope>NUCLEOTIDE SEQUENCE [LARGE SCALE GENOMIC DNA]</scope>
    <source>
        <strain evidence="1 2">DSM 43582</strain>
    </source>
</reference>
<name>A0A7W9UI04_9NOCA</name>
<evidence type="ECO:0000313" key="2">
    <source>
        <dbReference type="Proteomes" id="UP000540412"/>
    </source>
</evidence>
<gene>
    <name evidence="1" type="ORF">BJY24_002791</name>
</gene>
<accession>A0A7W9UI04</accession>
<dbReference type="EMBL" id="JACHIT010000001">
    <property type="protein sequence ID" value="MBB5913924.1"/>
    <property type="molecule type" value="Genomic_DNA"/>
</dbReference>
<keyword evidence="2" id="KW-1185">Reference proteome</keyword>
<evidence type="ECO:0008006" key="3">
    <source>
        <dbReference type="Google" id="ProtNLM"/>
    </source>
</evidence>
<proteinExistence type="predicted"/>
<dbReference type="Proteomes" id="UP000540412">
    <property type="component" value="Unassembled WGS sequence"/>
</dbReference>
<protein>
    <recommendedName>
        <fullName evidence="3">PIN domain-containing protein</fullName>
    </recommendedName>
</protein>